<evidence type="ECO:0000256" key="2">
    <source>
        <dbReference type="SAM" id="Coils"/>
    </source>
</evidence>
<evidence type="ECO:0000259" key="4">
    <source>
        <dbReference type="Pfam" id="PF01266"/>
    </source>
</evidence>
<evidence type="ECO:0000313" key="9">
    <source>
        <dbReference type="Proteomes" id="UP000031036"/>
    </source>
</evidence>
<dbReference type="InterPro" id="IPR006222">
    <property type="entry name" value="GCVT_N"/>
</dbReference>
<dbReference type="Gene3D" id="2.40.30.110">
    <property type="entry name" value="Aminomethyltransferase beta-barrel domains"/>
    <property type="match status" value="2"/>
</dbReference>
<dbReference type="InterPro" id="IPR036188">
    <property type="entry name" value="FAD/NAD-bd_sf"/>
</dbReference>
<name>A0A0B2V429_TOXCA</name>
<feature type="region of interest" description="Disordered" evidence="3">
    <location>
        <begin position="253"/>
        <end position="280"/>
    </location>
</feature>
<dbReference type="InterPro" id="IPR029043">
    <property type="entry name" value="GcvT/YgfZ_C"/>
</dbReference>
<dbReference type="EMBL" id="JPKZ01002561">
    <property type="protein sequence ID" value="KHN76212.1"/>
    <property type="molecule type" value="Genomic_DNA"/>
</dbReference>
<feature type="compositionally biased region" description="Acidic residues" evidence="3">
    <location>
        <begin position="606"/>
        <end position="615"/>
    </location>
</feature>
<accession>A0A0B2V429</accession>
<dbReference type="Gene3D" id="3.30.9.10">
    <property type="entry name" value="D-Amino Acid Oxidase, subunit A, domain 2"/>
    <property type="match status" value="1"/>
</dbReference>
<dbReference type="PANTHER" id="PTHR43757">
    <property type="entry name" value="AMINOMETHYLTRANSFERASE"/>
    <property type="match status" value="1"/>
</dbReference>
<feature type="domain" description="Aminomethyltransferase C-terminal" evidence="6">
    <location>
        <begin position="1748"/>
        <end position="1831"/>
    </location>
</feature>
<feature type="coiled-coil region" evidence="2">
    <location>
        <begin position="393"/>
        <end position="420"/>
    </location>
</feature>
<feature type="compositionally biased region" description="Basic and acidic residues" evidence="3">
    <location>
        <begin position="253"/>
        <end position="266"/>
    </location>
</feature>
<evidence type="ECO:0000313" key="8">
    <source>
        <dbReference type="EMBL" id="KHN76212.1"/>
    </source>
</evidence>
<dbReference type="OrthoDB" id="429143at2759"/>
<sequence length="1852" mass="206983">MISPTLEDGEIVDDVEEPYSLPGYGDNGVLSHLSASSDMHLVSWTSQDDEREVDRIIAEMQGYSNAGIVNDEEAALWGGDESEDEEEALRRAAIVSAQKNKRQQHLLSLYVGSRRSSKSGVEPLLVTVTNESANEHNVLPTTQDVSESQLASSKEYDEALHNIRMCFEQNATLTTVNREQEGDLGDNYEQVGMDIVDSDLDSQSRSGAPRIMPVEGDMMNGNTVPADEPSLDDEAERLRAALLEQVKRKKHLEERADISMNSREEGEISGGSSPTPSPDVAHKIVTANLSAVVNCDDYSAGLHATTSVPRADTLSMERSCRGRTDTPAISLSKSSRFRKKRSVRQRRSNSSDRETIPLSETSEVPLQKRRSAKRKIRSSARNGDQHIASVDRLQSLERSVEEWESLIEEERKEKELIESKMRHKDVQRSTNASKRDRYLERAYRCCQEIGFLDSELMMLKGDLEKVKGRMSFFERECEKAKKIESRRGAEQKAAERMREREAQKRLCQTHMDGSPLPKTVRDAHRGNAGLVNDVGGGIVGVALRDKRVPSGSYAGKEGKEMVEAGIVGILPEIIHRKEPSEMEGTKGLSRELKGSADQQRVVLEERAEDLELNDDEMSRSSEDIQMDDEDDEEGNNEDSRSPLDENPGDWCLLDSVGQESVNVEHRGMNCPSRFTSNGEQLMSGNGSANEFYLEDLDENVREGSTGNEENGAGAERGAKVGNKEGEKMWTAGMKETGTVSCFEPASSARTIDASVEQLKDNLLLRFAGYRICPTFPYNLIAHRSVSNKLDPMRPLCYYELHGICRDECCIMQHESEYLMSDEEILCSVFVHCPNLCPPDKMFSEYACELLRKRPSKPVGQLISELLNTVPESSRVIKACDMASRYDPEPAVEEEETICYNILPALEGSALHNMSSNSPTPDFEMIGYLIRGWLLSINWMITLFIKDFQSVREGSADVVVCGGGIAGTSIAYHLAKRGKRVLLFERDSIGCGGATGVSAGLVTAPMHWQDPTKQYMAKMSLDLYADLASTSNFRFHRCGRLYMARSQASEISLRRMYSRSVLYNEGAELIDDPGELLYRWPVLQTEDVALGLLSPNDLCVDPIGLCQALAERAKELGVQIFEQCAVREVMTGEDDEVYAVNTDKGVIETDRFVDAAGIWCGRIMVKNLPTQKVRIAAYPGTFTYMSANRLPSSSVSNATPIFTHVDEKVFIRASEYRTVCGGFSEQGCQPLNLPHDDLADWTIPEPDWDKFYPSLDALIDRCASLAEVEVGNLICGAESYTPDKNAVIGETAQVRGYFVATGLSGQGLAMAGGLGEVVADIVCGILPKVDISRMQVTRFVDLHAHPQYLIKRIPEVAGMLFTNSYEFHQYHTARNLRMSPIFHHLKAAGAIFGEVMGYERPLWFSNDPEKQRDILYSGQYKLIGKPEWFDRVAKEYEACRERVGLIDMSSFAKFDVTGPDAVKHMQRLCSADVDQPIGTTIYTGMQNEAGGYITDCTVSRVGPKHYFVIAPTVQQLRFQHWFYKWAYEWRHIATSQDVTGLYTAIDVVGPASRYLMQDLTGRPMSASSFPSFHFKELSIGIATGIRAISVSHCGELGWVLYIPNEVAQNVYERVVDAGHEYGLMHAGYYALRQLRIEKFYVYWQQDINATVTPNECGRAFRVNFNKKFLGREALLKQNETGISKRFVQLLVDRHDMETDPWPQGGEVIYRDGKPIGRTTSAAYGYTLGCQKKFLGREALLKQNETGISKRFVQLLVDRHDMETDPWPQGGEVIYRDGKPIGRTTSAAYGYTLGCQVCIGYIENEQFGVTPEFISKGEYEIDIAGERFPVRVNQHSPTLPMISSELPAHYLPTQ</sequence>
<comment type="similarity">
    <text evidence="1">Belongs to the GcvT family.</text>
</comment>
<feature type="compositionally biased region" description="Basic residues" evidence="3">
    <location>
        <begin position="367"/>
        <end position="378"/>
    </location>
</feature>
<feature type="compositionally biased region" description="Basic and acidic residues" evidence="3">
    <location>
        <begin position="575"/>
        <end position="594"/>
    </location>
</feature>
<dbReference type="Pfam" id="PF08669">
    <property type="entry name" value="GCV_T_C"/>
    <property type="match status" value="2"/>
</dbReference>
<dbReference type="InterPro" id="IPR006076">
    <property type="entry name" value="FAD-dep_OxRdtase"/>
</dbReference>
<protein>
    <submittedName>
        <fullName evidence="8">Pyruvate dehydrogenase phosphatase regulatory subunit, mitochondrial</fullName>
    </submittedName>
</protein>
<feature type="region of interest" description="Disordered" evidence="3">
    <location>
        <begin position="334"/>
        <end position="386"/>
    </location>
</feature>
<feature type="domain" description="GCVT N-terminal" evidence="5">
    <location>
        <begin position="1382"/>
        <end position="1665"/>
    </location>
</feature>
<dbReference type="Proteomes" id="UP000031036">
    <property type="component" value="Unassembled WGS sequence"/>
</dbReference>
<dbReference type="GO" id="GO:0005739">
    <property type="term" value="C:mitochondrion"/>
    <property type="evidence" value="ECO:0007669"/>
    <property type="project" value="TreeGrafter"/>
</dbReference>
<dbReference type="SUPFAM" id="SSF51905">
    <property type="entry name" value="FAD/NAD(P)-binding domain"/>
    <property type="match status" value="1"/>
</dbReference>
<reference evidence="8 9" key="1">
    <citation type="submission" date="2014-11" db="EMBL/GenBank/DDBJ databases">
        <title>Genetic blueprint of the zoonotic pathogen Toxocara canis.</title>
        <authorList>
            <person name="Zhu X.-Q."/>
            <person name="Korhonen P.K."/>
            <person name="Cai H."/>
            <person name="Young N.D."/>
            <person name="Nejsum P."/>
            <person name="von Samson-Himmelstjerna G."/>
            <person name="Boag P.R."/>
            <person name="Tan P."/>
            <person name="Li Q."/>
            <person name="Min J."/>
            <person name="Yang Y."/>
            <person name="Wang X."/>
            <person name="Fang X."/>
            <person name="Hall R.S."/>
            <person name="Hofmann A."/>
            <person name="Sternberg P.W."/>
            <person name="Jex A.R."/>
            <person name="Gasser R.B."/>
        </authorList>
    </citation>
    <scope>NUCLEOTIDE SEQUENCE [LARGE SCALE GENOMIC DNA]</scope>
    <source>
        <strain evidence="8">PN_DK_2014</strain>
    </source>
</reference>
<organism evidence="8 9">
    <name type="scientific">Toxocara canis</name>
    <name type="common">Canine roundworm</name>
    <dbReference type="NCBI Taxonomy" id="6265"/>
    <lineage>
        <taxon>Eukaryota</taxon>
        <taxon>Metazoa</taxon>
        <taxon>Ecdysozoa</taxon>
        <taxon>Nematoda</taxon>
        <taxon>Chromadorea</taxon>
        <taxon>Rhabditida</taxon>
        <taxon>Spirurina</taxon>
        <taxon>Ascaridomorpha</taxon>
        <taxon>Ascaridoidea</taxon>
        <taxon>Toxocaridae</taxon>
        <taxon>Toxocara</taxon>
    </lineage>
</organism>
<dbReference type="InterPro" id="IPR027266">
    <property type="entry name" value="TrmE/GcvT-like"/>
</dbReference>
<dbReference type="InterPro" id="IPR032503">
    <property type="entry name" value="FAO_M"/>
</dbReference>
<comment type="caution">
    <text evidence="8">The sequence shown here is derived from an EMBL/GenBank/DDBJ whole genome shotgun (WGS) entry which is preliminary data.</text>
</comment>
<dbReference type="SUPFAM" id="SSF103025">
    <property type="entry name" value="Folate-binding domain"/>
    <property type="match status" value="1"/>
</dbReference>
<feature type="domain" description="FAD dependent oxidoreductase central" evidence="7">
    <location>
        <begin position="1326"/>
        <end position="1378"/>
    </location>
</feature>
<feature type="compositionally biased region" description="Acidic residues" evidence="3">
    <location>
        <begin position="624"/>
        <end position="636"/>
    </location>
</feature>
<dbReference type="STRING" id="6265.A0A0B2V429"/>
<keyword evidence="9" id="KW-1185">Reference proteome</keyword>
<evidence type="ECO:0000259" key="5">
    <source>
        <dbReference type="Pfam" id="PF01571"/>
    </source>
</evidence>
<proteinExistence type="inferred from homology"/>
<evidence type="ECO:0000259" key="6">
    <source>
        <dbReference type="Pfam" id="PF08669"/>
    </source>
</evidence>
<evidence type="ECO:0000256" key="3">
    <source>
        <dbReference type="SAM" id="MobiDB-lite"/>
    </source>
</evidence>
<dbReference type="SUPFAM" id="SSF101790">
    <property type="entry name" value="Aminomethyltransferase beta-barrel domain"/>
    <property type="match status" value="2"/>
</dbReference>
<dbReference type="Gene3D" id="3.30.70.1400">
    <property type="entry name" value="Aminomethyltransferase beta-barrel domains"/>
    <property type="match status" value="1"/>
</dbReference>
<feature type="region of interest" description="Disordered" evidence="3">
    <location>
        <begin position="575"/>
        <end position="653"/>
    </location>
</feature>
<evidence type="ECO:0000259" key="7">
    <source>
        <dbReference type="Pfam" id="PF16350"/>
    </source>
</evidence>
<feature type="domain" description="Aminomethyltransferase C-terminal" evidence="6">
    <location>
        <begin position="1683"/>
        <end position="1728"/>
    </location>
</feature>
<dbReference type="InterPro" id="IPR028896">
    <property type="entry name" value="GcvT/YgfZ/DmdA"/>
</dbReference>
<dbReference type="PANTHER" id="PTHR43757:SF15">
    <property type="entry name" value="PYRUVATE DEHYDROGENASE PHOSPHATASE REGULATORY SUBUNIT, MITOCHONDRIAL-LIKE"/>
    <property type="match status" value="1"/>
</dbReference>
<dbReference type="Pfam" id="PF16350">
    <property type="entry name" value="FAO_M"/>
    <property type="match status" value="1"/>
</dbReference>
<dbReference type="Pfam" id="PF01266">
    <property type="entry name" value="DAO"/>
    <property type="match status" value="1"/>
</dbReference>
<dbReference type="Gene3D" id="3.30.1360.120">
    <property type="entry name" value="Probable tRNA modification gtpase trme, domain 1"/>
    <property type="match status" value="1"/>
</dbReference>
<keyword evidence="2" id="KW-0175">Coiled coil</keyword>
<dbReference type="Pfam" id="PF01571">
    <property type="entry name" value="GCV_T"/>
    <property type="match status" value="1"/>
</dbReference>
<keyword evidence="8" id="KW-0670">Pyruvate</keyword>
<feature type="domain" description="FAD dependent oxidoreductase" evidence="4">
    <location>
        <begin position="956"/>
        <end position="1319"/>
    </location>
</feature>
<dbReference type="InterPro" id="IPR013977">
    <property type="entry name" value="GcvT_C"/>
</dbReference>
<gene>
    <name evidence="8" type="primary">PDPR</name>
    <name evidence="8" type="ORF">Tcan_05240</name>
</gene>
<feature type="compositionally biased region" description="Basic residues" evidence="3">
    <location>
        <begin position="335"/>
        <end position="347"/>
    </location>
</feature>
<dbReference type="Gene3D" id="3.50.50.60">
    <property type="entry name" value="FAD/NAD(P)-binding domain"/>
    <property type="match status" value="1"/>
</dbReference>
<evidence type="ECO:0000256" key="1">
    <source>
        <dbReference type="ARBA" id="ARBA00008609"/>
    </source>
</evidence>